<evidence type="ECO:0000313" key="4">
    <source>
        <dbReference type="Proteomes" id="UP000738349"/>
    </source>
</evidence>
<gene>
    <name evidence="3" type="ORF">EDB81DRAFT_921102</name>
</gene>
<organism evidence="3 4">
    <name type="scientific">Dactylonectria macrodidyma</name>
    <dbReference type="NCBI Taxonomy" id="307937"/>
    <lineage>
        <taxon>Eukaryota</taxon>
        <taxon>Fungi</taxon>
        <taxon>Dikarya</taxon>
        <taxon>Ascomycota</taxon>
        <taxon>Pezizomycotina</taxon>
        <taxon>Sordariomycetes</taxon>
        <taxon>Hypocreomycetidae</taxon>
        <taxon>Hypocreales</taxon>
        <taxon>Nectriaceae</taxon>
        <taxon>Dactylonectria</taxon>
    </lineage>
</organism>
<dbReference type="EMBL" id="JAGMUV010000033">
    <property type="protein sequence ID" value="KAH7114084.1"/>
    <property type="molecule type" value="Genomic_DNA"/>
</dbReference>
<protein>
    <recommendedName>
        <fullName evidence="2">DUF6570 domain-containing protein</fullName>
    </recommendedName>
</protein>
<keyword evidence="4" id="KW-1185">Reference proteome</keyword>
<comment type="caution">
    <text evidence="3">The sequence shown here is derived from an EMBL/GenBank/DDBJ whole genome shotgun (WGS) entry which is preliminary data.</text>
</comment>
<dbReference type="AlphaFoldDB" id="A0A9P9D7M0"/>
<sequence length="404" mass="46465">MLGTPIPQELFPTTPSILPQGHRRGRYTRRGTFNPRPRPQPQERQFDQIVDPPFTGDLNLPVLSEEDQALVREFYTALTDDKMHSCIRCQERWFDMKRNSSKSCSRCISRDRKRAPNEPYFFSAANNLDFGEVPINLPDLTMVEEMLIARIHVHVKVLQSTRSLFDGSPEFTGEEECTFQPKDTAPISRFDNYRWRGPDLAHLTFFEYCMLVDVKRRSDATTSDVEFNTIHPKSNTYVQHIAHTESQVKTVSFNSQFSQYQIQEEGIHKGHPNTTAIKNDLAEVQLGFFLPWDQLPALFQQHASEYDTKRDACSRIWDIVEPTLSPHNRNFARNIELLRKSREDAMVNAALRNATAISQDDLDHNIDDIEIANSDLDAEESQDSPQQEFTNKALISAYHSIATS</sequence>
<name>A0A9P9D7M0_9HYPO</name>
<dbReference type="OrthoDB" id="5210233at2759"/>
<accession>A0A9P9D7M0</accession>
<reference evidence="3" key="1">
    <citation type="journal article" date="2021" name="Nat. Commun.">
        <title>Genetic determinants of endophytism in the Arabidopsis root mycobiome.</title>
        <authorList>
            <person name="Mesny F."/>
            <person name="Miyauchi S."/>
            <person name="Thiergart T."/>
            <person name="Pickel B."/>
            <person name="Atanasova L."/>
            <person name="Karlsson M."/>
            <person name="Huettel B."/>
            <person name="Barry K.W."/>
            <person name="Haridas S."/>
            <person name="Chen C."/>
            <person name="Bauer D."/>
            <person name="Andreopoulos W."/>
            <person name="Pangilinan J."/>
            <person name="LaButti K."/>
            <person name="Riley R."/>
            <person name="Lipzen A."/>
            <person name="Clum A."/>
            <person name="Drula E."/>
            <person name="Henrissat B."/>
            <person name="Kohler A."/>
            <person name="Grigoriev I.V."/>
            <person name="Martin F.M."/>
            <person name="Hacquard S."/>
        </authorList>
    </citation>
    <scope>NUCLEOTIDE SEQUENCE</scope>
    <source>
        <strain evidence="3">MPI-CAGE-AT-0147</strain>
    </source>
</reference>
<feature type="region of interest" description="Disordered" evidence="1">
    <location>
        <begin position="1"/>
        <end position="44"/>
    </location>
</feature>
<proteinExistence type="predicted"/>
<evidence type="ECO:0000256" key="1">
    <source>
        <dbReference type="SAM" id="MobiDB-lite"/>
    </source>
</evidence>
<evidence type="ECO:0000259" key="2">
    <source>
        <dbReference type="Pfam" id="PF20209"/>
    </source>
</evidence>
<dbReference type="Pfam" id="PF20209">
    <property type="entry name" value="DUF6570"/>
    <property type="match status" value="1"/>
</dbReference>
<dbReference type="InterPro" id="IPR046700">
    <property type="entry name" value="DUF6570"/>
</dbReference>
<feature type="domain" description="DUF6570" evidence="2">
    <location>
        <begin position="119"/>
        <end position="160"/>
    </location>
</feature>
<evidence type="ECO:0000313" key="3">
    <source>
        <dbReference type="EMBL" id="KAH7114084.1"/>
    </source>
</evidence>
<dbReference type="Proteomes" id="UP000738349">
    <property type="component" value="Unassembled WGS sequence"/>
</dbReference>